<evidence type="ECO:0000313" key="4">
    <source>
        <dbReference type="Proteomes" id="UP001189429"/>
    </source>
</evidence>
<keyword evidence="2" id="KW-0732">Signal</keyword>
<name>A0ABN9UMA3_9DINO</name>
<feature type="compositionally biased region" description="Pro residues" evidence="1">
    <location>
        <begin position="127"/>
        <end position="137"/>
    </location>
</feature>
<keyword evidence="4" id="KW-1185">Reference proteome</keyword>
<feature type="non-terminal residue" evidence="3">
    <location>
        <position position="351"/>
    </location>
</feature>
<comment type="caution">
    <text evidence="3">The sequence shown here is derived from an EMBL/GenBank/DDBJ whole genome shotgun (WGS) entry which is preliminary data.</text>
</comment>
<evidence type="ECO:0008006" key="5">
    <source>
        <dbReference type="Google" id="ProtNLM"/>
    </source>
</evidence>
<feature type="chain" id="PRO_5045120388" description="Secreted protein" evidence="2">
    <location>
        <begin position="19"/>
        <end position="351"/>
    </location>
</feature>
<reference evidence="3" key="1">
    <citation type="submission" date="2023-10" db="EMBL/GenBank/DDBJ databases">
        <authorList>
            <person name="Chen Y."/>
            <person name="Shah S."/>
            <person name="Dougan E. K."/>
            <person name="Thang M."/>
            <person name="Chan C."/>
        </authorList>
    </citation>
    <scope>NUCLEOTIDE SEQUENCE [LARGE SCALE GENOMIC DNA]</scope>
</reference>
<proteinExistence type="predicted"/>
<evidence type="ECO:0000313" key="3">
    <source>
        <dbReference type="EMBL" id="CAK0861033.1"/>
    </source>
</evidence>
<gene>
    <name evidence="3" type="ORF">PCOR1329_LOCUS49828</name>
</gene>
<feature type="compositionally biased region" description="Low complexity" evidence="1">
    <location>
        <begin position="53"/>
        <end position="89"/>
    </location>
</feature>
<dbReference type="Proteomes" id="UP001189429">
    <property type="component" value="Unassembled WGS sequence"/>
</dbReference>
<dbReference type="EMBL" id="CAUYUJ010016035">
    <property type="protein sequence ID" value="CAK0861033.1"/>
    <property type="molecule type" value="Genomic_DNA"/>
</dbReference>
<sequence length="351" mass="36617">MWVRGAVCLATLVSTVLSVADETPPSQPLGRESGPMDEETPVLMPGSISQDPQTAVAAARGQGQQAAPAVDQAQSAAPRAGGRASGLRPPYKPPPGLRTSGSRGRRPGAANATEAIVAERRRQMGMPAPPVKPPPPTLKAAQTAGPAGAPPEAIVAYVQDRTPVVNQAYMDALAHGARAPAGVNWNGGAAGDDRQSAAAAARRAADSAERAIELLEAQGVVPGAANLNAVNHAEQLLQTVSVQLQQLPHGRENLGQMRDALNRVYEQVSILQAQPNSSAEAYQQVLQGVTQIRRMLEGTLEPRGDAIDQVGQDVVNLAAQVTNLEGQVNQVGQLVMTTAMQVAGLCRQWDK</sequence>
<evidence type="ECO:0000256" key="2">
    <source>
        <dbReference type="SAM" id="SignalP"/>
    </source>
</evidence>
<protein>
    <recommendedName>
        <fullName evidence="5">Secreted protein</fullName>
    </recommendedName>
</protein>
<feature type="region of interest" description="Disordered" evidence="1">
    <location>
        <begin position="21"/>
        <end position="110"/>
    </location>
</feature>
<accession>A0ABN9UMA3</accession>
<evidence type="ECO:0000256" key="1">
    <source>
        <dbReference type="SAM" id="MobiDB-lite"/>
    </source>
</evidence>
<feature type="signal peptide" evidence="2">
    <location>
        <begin position="1"/>
        <end position="18"/>
    </location>
</feature>
<organism evidence="3 4">
    <name type="scientific">Prorocentrum cordatum</name>
    <dbReference type="NCBI Taxonomy" id="2364126"/>
    <lineage>
        <taxon>Eukaryota</taxon>
        <taxon>Sar</taxon>
        <taxon>Alveolata</taxon>
        <taxon>Dinophyceae</taxon>
        <taxon>Prorocentrales</taxon>
        <taxon>Prorocentraceae</taxon>
        <taxon>Prorocentrum</taxon>
    </lineage>
</organism>
<feature type="region of interest" description="Disordered" evidence="1">
    <location>
        <begin position="122"/>
        <end position="146"/>
    </location>
</feature>